<sequence>MYFELDDGEALHEEAPATFYIPPREQRANLQPGQLAKLVFRIEHDETVDVERMWVIVEEVTATGYVGSLNNQPVSTDELQIGALVPFGPEHIIQIYDDE</sequence>
<dbReference type="EMBL" id="JZWI01000067">
    <property type="protein sequence ID" value="KLN52133.1"/>
    <property type="molecule type" value="Genomic_DNA"/>
</dbReference>
<dbReference type="Proteomes" id="UP000035170">
    <property type="component" value="Unassembled WGS sequence"/>
</dbReference>
<organism evidence="1 2">
    <name type="scientific">Variovorax paradoxus</name>
    <dbReference type="NCBI Taxonomy" id="34073"/>
    <lineage>
        <taxon>Bacteria</taxon>
        <taxon>Pseudomonadati</taxon>
        <taxon>Pseudomonadota</taxon>
        <taxon>Betaproteobacteria</taxon>
        <taxon>Burkholderiales</taxon>
        <taxon>Comamonadaceae</taxon>
        <taxon>Variovorax</taxon>
    </lineage>
</organism>
<proteinExistence type="predicted"/>
<dbReference type="RefSeq" id="WP_047787726.1">
    <property type="nucleotide sequence ID" value="NZ_JZWI01000067.1"/>
</dbReference>
<evidence type="ECO:0000313" key="2">
    <source>
        <dbReference type="Proteomes" id="UP000035170"/>
    </source>
</evidence>
<dbReference type="AlphaFoldDB" id="A0A0H2LP79"/>
<accession>A0A0H2LP79</accession>
<comment type="caution">
    <text evidence="1">The sequence shown here is derived from an EMBL/GenBank/DDBJ whole genome shotgun (WGS) entry which is preliminary data.</text>
</comment>
<keyword evidence="2" id="KW-1185">Reference proteome</keyword>
<protein>
    <recommendedName>
        <fullName evidence="3">DUF2314 domain-containing protein</fullName>
    </recommendedName>
</protein>
<gene>
    <name evidence="1" type="ORF">VPARA_67600</name>
</gene>
<dbReference type="PATRIC" id="fig|34073.19.peg.6975"/>
<evidence type="ECO:0008006" key="3">
    <source>
        <dbReference type="Google" id="ProtNLM"/>
    </source>
</evidence>
<evidence type="ECO:0000313" key="1">
    <source>
        <dbReference type="EMBL" id="KLN52133.1"/>
    </source>
</evidence>
<name>A0A0H2LP79_VARPD</name>
<reference evidence="1 2" key="1">
    <citation type="submission" date="2015-03" db="EMBL/GenBank/DDBJ databases">
        <title>Genome sequence of Variovorax paradoxus TBEA6.</title>
        <authorList>
            <person name="Poehlein A."/>
            <person name="Schuldes J."/>
            <person name="Wuebbeler J.H."/>
            <person name="Hiessl S."/>
            <person name="Steinbuechel A."/>
            <person name="Daniel R."/>
        </authorList>
    </citation>
    <scope>NUCLEOTIDE SEQUENCE [LARGE SCALE GENOMIC DNA]</scope>
    <source>
        <strain evidence="1 2">TBEA6</strain>
    </source>
</reference>